<accession>A0A3Q1F0N1</accession>
<feature type="region of interest" description="Disordered" evidence="1">
    <location>
        <begin position="1"/>
        <end position="76"/>
    </location>
</feature>
<evidence type="ECO:0000313" key="3">
    <source>
        <dbReference type="Proteomes" id="UP000257200"/>
    </source>
</evidence>
<evidence type="ECO:0000313" key="2">
    <source>
        <dbReference type="Ensembl" id="ENSAPOP00000011131.1"/>
    </source>
</evidence>
<feature type="compositionally biased region" description="Polar residues" evidence="1">
    <location>
        <begin position="1"/>
        <end position="23"/>
    </location>
</feature>
<dbReference type="InParanoid" id="A0A3Q1F0N1"/>
<proteinExistence type="predicted"/>
<dbReference type="STRING" id="80966.ENSAPOP00000011131"/>
<keyword evidence="3" id="KW-1185">Reference proteome</keyword>
<feature type="compositionally biased region" description="Polar residues" evidence="1">
    <location>
        <begin position="58"/>
        <end position="74"/>
    </location>
</feature>
<name>A0A3Q1F0N1_9TELE</name>
<evidence type="ECO:0000256" key="1">
    <source>
        <dbReference type="SAM" id="MobiDB-lite"/>
    </source>
</evidence>
<protein>
    <submittedName>
        <fullName evidence="2">Uncharacterized protein</fullName>
    </submittedName>
</protein>
<sequence length="100" mass="11470">MSFCSSQSEASAVQTHNSDVTLQQDDEDDIDDEDEEDEDDEDEWTWSSTGDLTKRYNRSCQNPSNRRLPSSTPSDKALRKYEHKINLGNNTHCNTHCNTQ</sequence>
<feature type="compositionally biased region" description="Acidic residues" evidence="1">
    <location>
        <begin position="24"/>
        <end position="44"/>
    </location>
</feature>
<dbReference type="AlphaFoldDB" id="A0A3Q1F0N1"/>
<organism evidence="2 3">
    <name type="scientific">Acanthochromis polyacanthus</name>
    <name type="common">spiny chromis</name>
    <dbReference type="NCBI Taxonomy" id="80966"/>
    <lineage>
        <taxon>Eukaryota</taxon>
        <taxon>Metazoa</taxon>
        <taxon>Chordata</taxon>
        <taxon>Craniata</taxon>
        <taxon>Vertebrata</taxon>
        <taxon>Euteleostomi</taxon>
        <taxon>Actinopterygii</taxon>
        <taxon>Neopterygii</taxon>
        <taxon>Teleostei</taxon>
        <taxon>Neoteleostei</taxon>
        <taxon>Acanthomorphata</taxon>
        <taxon>Ovalentaria</taxon>
        <taxon>Pomacentridae</taxon>
        <taxon>Acanthochromis</taxon>
    </lineage>
</organism>
<dbReference type="Proteomes" id="UP000257200">
    <property type="component" value="Unplaced"/>
</dbReference>
<reference evidence="2" key="2">
    <citation type="submission" date="2025-09" db="UniProtKB">
        <authorList>
            <consortium name="Ensembl"/>
        </authorList>
    </citation>
    <scope>IDENTIFICATION</scope>
</reference>
<reference evidence="2" key="1">
    <citation type="submission" date="2025-08" db="UniProtKB">
        <authorList>
            <consortium name="Ensembl"/>
        </authorList>
    </citation>
    <scope>IDENTIFICATION</scope>
</reference>
<dbReference type="Ensembl" id="ENSAPOT00000018639.1">
    <property type="protein sequence ID" value="ENSAPOP00000011131.1"/>
    <property type="gene ID" value="ENSAPOG00000000371.1"/>
</dbReference>